<feature type="region of interest" description="Disordered" evidence="1">
    <location>
        <begin position="1"/>
        <end position="39"/>
    </location>
</feature>
<dbReference type="EMBL" id="CP051006">
    <property type="protein sequence ID" value="QNT91988.1"/>
    <property type="molecule type" value="Genomic_DNA"/>
</dbReference>
<gene>
    <name evidence="2" type="ORF">HEP81_01659</name>
</gene>
<sequence length="51" mass="5416">MVWHPSAAAESVSCSPRRPTVGAPVTATERAAASRAEGTTVPYSMEATPWW</sequence>
<accession>A0A7H1PVA8</accession>
<name>A0A7H1PVA8_9ACTN</name>
<evidence type="ECO:0000256" key="1">
    <source>
        <dbReference type="SAM" id="MobiDB-lite"/>
    </source>
</evidence>
<reference evidence="2 3" key="1">
    <citation type="submission" date="2020-04" db="EMBL/GenBank/DDBJ databases">
        <title>Characterization and engineering of Streptomyces griseofuscus DSM40191 as a potential heterologous host for expression of BGCs.</title>
        <authorList>
            <person name="Gren T."/>
            <person name="Whitford C.M."/>
            <person name="Mohite O.S."/>
            <person name="Joergensen T.S."/>
            <person name="Nielsen J.B."/>
            <person name="Lee S.Y."/>
            <person name="Weber T."/>
        </authorList>
    </citation>
    <scope>NUCLEOTIDE SEQUENCE [LARGE SCALE GENOMIC DNA]</scope>
    <source>
        <strain evidence="2 3">DSM 40191</strain>
    </source>
</reference>
<dbReference type="KEGG" id="sgf:HEP81_01659"/>
<evidence type="ECO:0000313" key="2">
    <source>
        <dbReference type="EMBL" id="QNT91988.1"/>
    </source>
</evidence>
<dbReference type="AlphaFoldDB" id="A0A7H1PVA8"/>
<protein>
    <submittedName>
        <fullName evidence="2">Uncharacterized protein</fullName>
    </submittedName>
</protein>
<dbReference type="Proteomes" id="UP000516422">
    <property type="component" value="Chromosome"/>
</dbReference>
<proteinExistence type="predicted"/>
<feature type="compositionally biased region" description="Low complexity" evidence="1">
    <location>
        <begin position="26"/>
        <end position="39"/>
    </location>
</feature>
<organism evidence="2 3">
    <name type="scientific">Streptomyces griseofuscus</name>
    <dbReference type="NCBI Taxonomy" id="146922"/>
    <lineage>
        <taxon>Bacteria</taxon>
        <taxon>Bacillati</taxon>
        <taxon>Actinomycetota</taxon>
        <taxon>Actinomycetes</taxon>
        <taxon>Kitasatosporales</taxon>
        <taxon>Streptomycetaceae</taxon>
        <taxon>Streptomyces</taxon>
    </lineage>
</organism>
<evidence type="ECO:0000313" key="3">
    <source>
        <dbReference type="Proteomes" id="UP000516422"/>
    </source>
</evidence>